<keyword evidence="8" id="KW-0768">Sushi</keyword>
<comment type="subunit">
    <text evidence="3">Homotrimer.</text>
</comment>
<evidence type="ECO:0000256" key="6">
    <source>
        <dbReference type="ARBA" id="ARBA00022837"/>
    </source>
</evidence>
<dbReference type="GO" id="GO:0042806">
    <property type="term" value="F:fucose binding"/>
    <property type="evidence" value="ECO:0007669"/>
    <property type="project" value="UniProtKB-ARBA"/>
</dbReference>
<evidence type="ECO:0000256" key="7">
    <source>
        <dbReference type="ARBA" id="ARBA00023157"/>
    </source>
</evidence>
<dbReference type="InterPro" id="IPR006585">
    <property type="entry name" value="FTP1"/>
</dbReference>
<comment type="caution">
    <text evidence="8">Lacks conserved residue(s) required for the propagation of feature annotation.</text>
</comment>
<keyword evidence="7 8" id="KW-1015">Disulfide bond</keyword>
<dbReference type="InterPro" id="IPR000436">
    <property type="entry name" value="Sushi_SCR_CCP_dom"/>
</dbReference>
<evidence type="ECO:0000256" key="9">
    <source>
        <dbReference type="SAM" id="SignalP"/>
    </source>
</evidence>
<evidence type="ECO:0000313" key="12">
    <source>
        <dbReference type="Proteomes" id="UP000507470"/>
    </source>
</evidence>
<keyword evidence="9" id="KW-0732">Signal</keyword>
<dbReference type="GO" id="GO:0010185">
    <property type="term" value="P:regulation of cellular defense response"/>
    <property type="evidence" value="ECO:0007669"/>
    <property type="project" value="UniProtKB-ARBA"/>
</dbReference>
<evidence type="ECO:0000256" key="1">
    <source>
        <dbReference type="ARBA" id="ARBA00002219"/>
    </source>
</evidence>
<dbReference type="GO" id="GO:0046872">
    <property type="term" value="F:metal ion binding"/>
    <property type="evidence" value="ECO:0007669"/>
    <property type="project" value="UniProtKB-KW"/>
</dbReference>
<dbReference type="PANTHER" id="PTHR45713">
    <property type="entry name" value="FTP DOMAIN-CONTAINING PROTEIN"/>
    <property type="match status" value="1"/>
</dbReference>
<evidence type="ECO:0000256" key="4">
    <source>
        <dbReference type="ARBA" id="ARBA00022723"/>
    </source>
</evidence>
<proteinExistence type="inferred from homology"/>
<dbReference type="EMBL" id="CACVKT020001076">
    <property type="protein sequence ID" value="CAC5364791.1"/>
    <property type="molecule type" value="Genomic_DNA"/>
</dbReference>
<dbReference type="Gene3D" id="2.60.120.260">
    <property type="entry name" value="Galactose-binding domain-like"/>
    <property type="match status" value="1"/>
</dbReference>
<evidence type="ECO:0000256" key="3">
    <source>
        <dbReference type="ARBA" id="ARBA00011233"/>
    </source>
</evidence>
<feature type="signal peptide" evidence="9">
    <location>
        <begin position="1"/>
        <end position="27"/>
    </location>
</feature>
<keyword evidence="6" id="KW-0106">Calcium</keyword>
<gene>
    <name evidence="11" type="ORF">MCOR_5709</name>
</gene>
<comment type="function">
    <text evidence="1">Acts as a defensive agent. Recognizes blood group fucosylated oligosaccharides including A, B, H and Lewis B-type antigens. Does not recognize Lewis A antigen and has low affinity for monovalent haptens.</text>
</comment>
<organism evidence="11 12">
    <name type="scientific">Mytilus coruscus</name>
    <name type="common">Sea mussel</name>
    <dbReference type="NCBI Taxonomy" id="42192"/>
    <lineage>
        <taxon>Eukaryota</taxon>
        <taxon>Metazoa</taxon>
        <taxon>Spiralia</taxon>
        <taxon>Lophotrochozoa</taxon>
        <taxon>Mollusca</taxon>
        <taxon>Bivalvia</taxon>
        <taxon>Autobranchia</taxon>
        <taxon>Pteriomorphia</taxon>
        <taxon>Mytilida</taxon>
        <taxon>Mytiloidea</taxon>
        <taxon>Mytilidae</taxon>
        <taxon>Mytilinae</taxon>
        <taxon>Mytilus</taxon>
    </lineage>
</organism>
<sequence>MKEVTSLFLLQNVMVICSWSMDDVCDADDIKCQNPQILTPGEIIYGQCYRYAALRRLLKVSFLTCLKECMKTSTCSNVSYRRDWQMCDINGNINSEVELVQENGCFSSNVSSWSRKLVGKCATHSCAEGHKCVLKGEEIACEIAYCTGRPFAGNAELNEPFGLSRDLGHGMRYKCTNRIQMTGKPFAVCRKTGQWKSMFICGEGSLVSQKKTTGQSTIFCAEGFLCESEAGIDGIKQLTNIFHTDAELKPFWWVNLGQVYTVLKVVSTNRIHSCCGDRLRKMLIHVGESLDTSHMELCGQFIGPAVSGQVIVTPCNTLPKGQMVKLTSVNTVPRAFHLTEVEVYGVE</sequence>
<dbReference type="InterPro" id="IPR008979">
    <property type="entry name" value="Galactose-bd-like_sf"/>
</dbReference>
<dbReference type="PROSITE" id="PS50923">
    <property type="entry name" value="SUSHI"/>
    <property type="match status" value="1"/>
</dbReference>
<evidence type="ECO:0000259" key="10">
    <source>
        <dbReference type="PROSITE" id="PS50923"/>
    </source>
</evidence>
<dbReference type="SMART" id="SM00607">
    <property type="entry name" value="FTP"/>
    <property type="match status" value="1"/>
</dbReference>
<evidence type="ECO:0000256" key="5">
    <source>
        <dbReference type="ARBA" id="ARBA00022734"/>
    </source>
</evidence>
<dbReference type="SUPFAM" id="SSF49785">
    <property type="entry name" value="Galactose-binding domain-like"/>
    <property type="match status" value="1"/>
</dbReference>
<reference evidence="11 12" key="1">
    <citation type="submission" date="2020-06" db="EMBL/GenBank/DDBJ databases">
        <authorList>
            <person name="Li R."/>
            <person name="Bekaert M."/>
        </authorList>
    </citation>
    <scope>NUCLEOTIDE SEQUENCE [LARGE SCALE GENOMIC DNA]</scope>
    <source>
        <strain evidence="12">wild</strain>
    </source>
</reference>
<dbReference type="AlphaFoldDB" id="A0A6J8AB35"/>
<name>A0A6J8AB35_MYTCO</name>
<keyword evidence="4" id="KW-0479">Metal-binding</keyword>
<feature type="disulfide bond" evidence="8">
    <location>
        <begin position="146"/>
        <end position="189"/>
    </location>
</feature>
<dbReference type="OrthoDB" id="6128162at2759"/>
<dbReference type="Pfam" id="PF22633">
    <property type="entry name" value="F5_F8_type_C_2"/>
    <property type="match status" value="1"/>
</dbReference>
<feature type="domain" description="Sushi" evidence="10">
    <location>
        <begin position="144"/>
        <end position="203"/>
    </location>
</feature>
<dbReference type="InterPro" id="IPR051941">
    <property type="entry name" value="BG_Antigen-Binding_Lectin"/>
</dbReference>
<feature type="chain" id="PRO_5026890091" description="Sushi domain-containing protein" evidence="9">
    <location>
        <begin position="28"/>
        <end position="347"/>
    </location>
</feature>
<dbReference type="Proteomes" id="UP000507470">
    <property type="component" value="Unassembled WGS sequence"/>
</dbReference>
<keyword evidence="12" id="KW-1185">Reference proteome</keyword>
<dbReference type="PANTHER" id="PTHR45713:SF15">
    <property type="entry name" value="F5_8 TYPE C DOMAIN-CONTAINING PROTEIN"/>
    <property type="match status" value="1"/>
</dbReference>
<dbReference type="SUPFAM" id="SSF57535">
    <property type="entry name" value="Complement control module/SCR domain"/>
    <property type="match status" value="1"/>
</dbReference>
<keyword evidence="5" id="KW-0430">Lectin</keyword>
<evidence type="ECO:0000313" key="11">
    <source>
        <dbReference type="EMBL" id="CAC5364791.1"/>
    </source>
</evidence>
<comment type="similarity">
    <text evidence="2">Belongs to the fucolectin family.</text>
</comment>
<protein>
    <recommendedName>
        <fullName evidence="10">Sushi domain-containing protein</fullName>
    </recommendedName>
</protein>
<dbReference type="GO" id="GO:0001868">
    <property type="term" value="P:regulation of complement activation, lectin pathway"/>
    <property type="evidence" value="ECO:0007669"/>
    <property type="project" value="UniProtKB-ARBA"/>
</dbReference>
<evidence type="ECO:0000256" key="2">
    <source>
        <dbReference type="ARBA" id="ARBA00010147"/>
    </source>
</evidence>
<dbReference type="InterPro" id="IPR035976">
    <property type="entry name" value="Sushi/SCR/CCP_sf"/>
</dbReference>
<accession>A0A6J8AB35</accession>
<evidence type="ECO:0000256" key="8">
    <source>
        <dbReference type="PROSITE-ProRule" id="PRU00302"/>
    </source>
</evidence>